<dbReference type="PANTHER" id="PTHR46212:SF3">
    <property type="entry name" value="GH27120P"/>
    <property type="match status" value="1"/>
</dbReference>
<dbReference type="GO" id="GO:0005509">
    <property type="term" value="F:calcium ion binding"/>
    <property type="evidence" value="ECO:0007669"/>
    <property type="project" value="InterPro"/>
</dbReference>
<dbReference type="GO" id="GO:0030527">
    <property type="term" value="F:structural constituent of chromatin"/>
    <property type="evidence" value="ECO:0007669"/>
    <property type="project" value="InterPro"/>
</dbReference>
<dbReference type="InterPro" id="IPR051426">
    <property type="entry name" value="Peflin/Sorcin_CaBP"/>
</dbReference>
<sequence>MGWGACRCLDPNEGALRCAPSREGFIMATKSRKTAVAKKSSRRTATAKKATPKKAAGKAHGAKKTTTKKKTTAKKTTAKKAAAKKAPAKKTTAKKAAAKKTTAKKATTRKAATRRTSKSRRERPTTGVPFVEQVETTSAGLQPLAPTHAAVDEFTSSGDEVLDIFQRYDRDRTGTIDRAEFARLLEALGQNISDEELEIAVDIVDTDRTGKISWNEFKAWWNSR</sequence>
<evidence type="ECO:0000256" key="7">
    <source>
        <dbReference type="ARBA" id="ARBA00022837"/>
    </source>
</evidence>
<dbReference type="STRING" id="246197.MXAN_2316"/>
<dbReference type="AlphaFoldDB" id="Q1D9Y7"/>
<dbReference type="PROSITE" id="PS00018">
    <property type="entry name" value="EF_HAND_1"/>
    <property type="match status" value="2"/>
</dbReference>
<feature type="region of interest" description="Disordered" evidence="8">
    <location>
        <begin position="29"/>
        <end position="130"/>
    </location>
</feature>
<evidence type="ECO:0000256" key="8">
    <source>
        <dbReference type="SAM" id="MobiDB-lite"/>
    </source>
</evidence>
<keyword evidence="11" id="KW-1185">Reference proteome</keyword>
<dbReference type="GO" id="GO:0005737">
    <property type="term" value="C:cytoplasm"/>
    <property type="evidence" value="ECO:0007669"/>
    <property type="project" value="UniProtKB-SubCell"/>
</dbReference>
<dbReference type="Pfam" id="PF13499">
    <property type="entry name" value="EF-hand_7"/>
    <property type="match status" value="1"/>
</dbReference>
<dbReference type="HOGENOM" id="CLU_1347705_0_0_7"/>
<dbReference type="eggNOG" id="COG5126">
    <property type="taxonomic scope" value="Bacteria"/>
</dbReference>
<dbReference type="RefSeq" id="WP_011552391.1">
    <property type="nucleotide sequence ID" value="NC_008095.1"/>
</dbReference>
<feature type="domain" description="EF-hand" evidence="9">
    <location>
        <begin position="156"/>
        <end position="191"/>
    </location>
</feature>
<dbReference type="KEGG" id="mxa:MXAN_2316"/>
<feature type="compositionally biased region" description="Basic residues" evidence="8">
    <location>
        <begin position="30"/>
        <end position="121"/>
    </location>
</feature>
<dbReference type="InterPro" id="IPR009970">
    <property type="entry name" value="HC2"/>
</dbReference>
<keyword evidence="4" id="KW-0963">Cytoplasm</keyword>
<dbReference type="Gene3D" id="1.10.238.10">
    <property type="entry name" value="EF-hand"/>
    <property type="match status" value="1"/>
</dbReference>
<keyword evidence="5" id="KW-0479">Metal-binding</keyword>
<dbReference type="GeneID" id="41359703"/>
<dbReference type="GO" id="GO:0030261">
    <property type="term" value="P:chromosome condensation"/>
    <property type="evidence" value="ECO:0007669"/>
    <property type="project" value="InterPro"/>
</dbReference>
<evidence type="ECO:0000259" key="9">
    <source>
        <dbReference type="PROSITE" id="PS50222"/>
    </source>
</evidence>
<evidence type="ECO:0000256" key="2">
    <source>
        <dbReference type="ARBA" id="ARBA00004496"/>
    </source>
</evidence>
<organism evidence="10 11">
    <name type="scientific">Myxococcus xanthus (strain DK1622)</name>
    <dbReference type="NCBI Taxonomy" id="246197"/>
    <lineage>
        <taxon>Bacteria</taxon>
        <taxon>Pseudomonadati</taxon>
        <taxon>Myxococcota</taxon>
        <taxon>Myxococcia</taxon>
        <taxon>Myxococcales</taxon>
        <taxon>Cystobacterineae</taxon>
        <taxon>Myxococcaceae</taxon>
        <taxon>Myxococcus</taxon>
    </lineage>
</organism>
<comment type="subcellular location">
    <subcellularLocation>
        <location evidence="2">Cytoplasm</location>
    </subcellularLocation>
</comment>
<evidence type="ECO:0000256" key="1">
    <source>
        <dbReference type="ARBA" id="ARBA00002344"/>
    </source>
</evidence>
<keyword evidence="6" id="KW-0677">Repeat</keyword>
<dbReference type="InterPro" id="IPR011992">
    <property type="entry name" value="EF-hand-dom_pair"/>
</dbReference>
<evidence type="ECO:0000256" key="4">
    <source>
        <dbReference type="ARBA" id="ARBA00022490"/>
    </source>
</evidence>
<feature type="domain" description="EF-hand" evidence="9">
    <location>
        <begin position="192"/>
        <end position="224"/>
    </location>
</feature>
<dbReference type="CDD" id="cd00051">
    <property type="entry name" value="EFh"/>
    <property type="match status" value="1"/>
</dbReference>
<dbReference type="InterPro" id="IPR018247">
    <property type="entry name" value="EF_Hand_1_Ca_BS"/>
</dbReference>
<dbReference type="PANTHER" id="PTHR46212">
    <property type="entry name" value="PEFLIN"/>
    <property type="match status" value="1"/>
</dbReference>
<dbReference type="SMART" id="SM00054">
    <property type="entry name" value="EFh"/>
    <property type="match status" value="2"/>
</dbReference>
<gene>
    <name evidence="10" type="ordered locus">MXAN_2316</name>
</gene>
<dbReference type="OrthoDB" id="5383228at2"/>
<dbReference type="GO" id="GO:0048306">
    <property type="term" value="F:calcium-dependent protein binding"/>
    <property type="evidence" value="ECO:0007669"/>
    <property type="project" value="UniProtKB-ARBA"/>
</dbReference>
<dbReference type="EnsemblBacteria" id="ABF90216">
    <property type="protein sequence ID" value="ABF90216"/>
    <property type="gene ID" value="MXAN_2316"/>
</dbReference>
<evidence type="ECO:0000313" key="10">
    <source>
        <dbReference type="EMBL" id="ABF90216.1"/>
    </source>
</evidence>
<protein>
    <submittedName>
        <fullName evidence="10">EF hand domain protein</fullName>
    </submittedName>
</protein>
<dbReference type="Pfam" id="PF07382">
    <property type="entry name" value="HC2"/>
    <property type="match status" value="1"/>
</dbReference>
<comment type="similarity">
    <text evidence="3">Belongs to the histone H1/H5 family. HCT subfamily.</text>
</comment>
<dbReference type="SUPFAM" id="SSF47473">
    <property type="entry name" value="EF-hand"/>
    <property type="match status" value="1"/>
</dbReference>
<evidence type="ECO:0000256" key="5">
    <source>
        <dbReference type="ARBA" id="ARBA00022723"/>
    </source>
</evidence>
<dbReference type="InterPro" id="IPR002048">
    <property type="entry name" value="EF_hand_dom"/>
</dbReference>
<comment type="function">
    <text evidence="1">Might have a role in establishing the nucleoid structure of elementary bodies.</text>
</comment>
<dbReference type="PROSITE" id="PS50222">
    <property type="entry name" value="EF_HAND_2"/>
    <property type="match status" value="2"/>
</dbReference>
<keyword evidence="7" id="KW-0106">Calcium</keyword>
<evidence type="ECO:0000256" key="3">
    <source>
        <dbReference type="ARBA" id="ARBA00008424"/>
    </source>
</evidence>
<proteinExistence type="inferred from homology"/>
<accession>Q1D9Y7</accession>
<dbReference type="Proteomes" id="UP000002402">
    <property type="component" value="Chromosome"/>
</dbReference>
<evidence type="ECO:0000256" key="6">
    <source>
        <dbReference type="ARBA" id="ARBA00022737"/>
    </source>
</evidence>
<name>Q1D9Y7_MYXXD</name>
<dbReference type="GO" id="GO:0003677">
    <property type="term" value="F:DNA binding"/>
    <property type="evidence" value="ECO:0007669"/>
    <property type="project" value="InterPro"/>
</dbReference>
<dbReference type="EMBL" id="CP000113">
    <property type="protein sequence ID" value="ABF90216.1"/>
    <property type="molecule type" value="Genomic_DNA"/>
</dbReference>
<evidence type="ECO:0000313" key="11">
    <source>
        <dbReference type="Proteomes" id="UP000002402"/>
    </source>
</evidence>
<reference evidence="10 11" key="1">
    <citation type="journal article" date="2006" name="Proc. Natl. Acad. Sci. U.S.A.">
        <title>Evolution of sensory complexity recorded in a myxobacterial genome.</title>
        <authorList>
            <person name="Goldman B.S."/>
            <person name="Nierman W.C."/>
            <person name="Kaiser D."/>
            <person name="Slater S.C."/>
            <person name="Durkin A.S."/>
            <person name="Eisen J.A."/>
            <person name="Ronning C.M."/>
            <person name="Barbazuk W.B."/>
            <person name="Blanchard M."/>
            <person name="Field C."/>
            <person name="Halling C."/>
            <person name="Hinkle G."/>
            <person name="Iartchuk O."/>
            <person name="Kim H.S."/>
            <person name="Mackenzie C."/>
            <person name="Madupu R."/>
            <person name="Miller N."/>
            <person name="Shvartsbeyn A."/>
            <person name="Sullivan S.A."/>
            <person name="Vaudin M."/>
            <person name="Wiegand R."/>
            <person name="Kaplan H.B."/>
        </authorList>
    </citation>
    <scope>NUCLEOTIDE SEQUENCE [LARGE SCALE GENOMIC DNA]</scope>
    <source>
        <strain evidence="11">DK1622</strain>
    </source>
</reference>